<keyword evidence="2" id="KW-0489">Methyltransferase</keyword>
<sequence>MKEIIRFAIRKIPRKYLQIVSPVAMKAMKLVYRGNAVECPVCNSTFSKMLPYGRIVSRENALCPECLSLERHRLMWLFLKNKTDFFTANIKLLHIAPEHCFIDRFEKLKNINYITADIESPLAKVKMDVHDIPFEANTFDVVFCNHVLEHVDNDIRAMEEMLRVLKPGRWAILQSPIDPARAETFEDPTITDPAERERVHGQDDHMRTYGLDYGNRIKRSGFLVTESMYVKELPAELVKRYCLPGDEIIYFCEKARQIV</sequence>
<gene>
    <name evidence="2" type="ordered locus">CHU_1562</name>
</gene>
<dbReference type="KEGG" id="chu:CHU_1562"/>
<proteinExistence type="predicted"/>
<dbReference type="Gene3D" id="3.40.50.150">
    <property type="entry name" value="Vaccinia Virus protein VP39"/>
    <property type="match status" value="1"/>
</dbReference>
<keyword evidence="2" id="KW-0808">Transferase</keyword>
<dbReference type="AlphaFoldDB" id="A0A6N4SR61"/>
<evidence type="ECO:0000313" key="2">
    <source>
        <dbReference type="EMBL" id="ABG58833.1"/>
    </source>
</evidence>
<name>A0A6N4SR61_CYTH3</name>
<dbReference type="Pfam" id="PF08241">
    <property type="entry name" value="Methyltransf_11"/>
    <property type="match status" value="1"/>
</dbReference>
<accession>A0A6N4SR61</accession>
<feature type="domain" description="Methyltransferase type 11" evidence="1">
    <location>
        <begin position="123"/>
        <end position="171"/>
    </location>
</feature>
<dbReference type="InterPro" id="IPR013216">
    <property type="entry name" value="Methyltransf_11"/>
</dbReference>
<dbReference type="Proteomes" id="UP000001822">
    <property type="component" value="Chromosome"/>
</dbReference>
<evidence type="ECO:0000259" key="1">
    <source>
        <dbReference type="Pfam" id="PF08241"/>
    </source>
</evidence>
<organism evidence="2 3">
    <name type="scientific">Cytophaga hutchinsonii (strain ATCC 33406 / DSM 1761 / CIP 103989 / NBRC 15051 / NCIMB 9469 / D465)</name>
    <dbReference type="NCBI Taxonomy" id="269798"/>
    <lineage>
        <taxon>Bacteria</taxon>
        <taxon>Pseudomonadati</taxon>
        <taxon>Bacteroidota</taxon>
        <taxon>Cytophagia</taxon>
        <taxon>Cytophagales</taxon>
        <taxon>Cytophagaceae</taxon>
        <taxon>Cytophaga</taxon>
    </lineage>
</organism>
<dbReference type="GO" id="GO:0032259">
    <property type="term" value="P:methylation"/>
    <property type="evidence" value="ECO:0007669"/>
    <property type="project" value="UniProtKB-KW"/>
</dbReference>
<evidence type="ECO:0000313" key="3">
    <source>
        <dbReference type="Proteomes" id="UP000001822"/>
    </source>
</evidence>
<dbReference type="EMBL" id="CP000383">
    <property type="protein sequence ID" value="ABG58833.1"/>
    <property type="molecule type" value="Genomic_DNA"/>
</dbReference>
<dbReference type="SUPFAM" id="SSF53335">
    <property type="entry name" value="S-adenosyl-L-methionine-dependent methyltransferases"/>
    <property type="match status" value="1"/>
</dbReference>
<reference evidence="2 3" key="1">
    <citation type="journal article" date="2007" name="Appl. Environ. Microbiol.">
        <title>Genome sequence of the cellulolytic gliding bacterium Cytophaga hutchinsonii.</title>
        <authorList>
            <person name="Xie G."/>
            <person name="Bruce D.C."/>
            <person name="Challacombe J.F."/>
            <person name="Chertkov O."/>
            <person name="Detter J.C."/>
            <person name="Gilna P."/>
            <person name="Han C.S."/>
            <person name="Lucas S."/>
            <person name="Misra M."/>
            <person name="Myers G.L."/>
            <person name="Richardson P."/>
            <person name="Tapia R."/>
            <person name="Thayer N."/>
            <person name="Thompson L.S."/>
            <person name="Brettin T.S."/>
            <person name="Henrissat B."/>
            <person name="Wilson D.B."/>
            <person name="McBride M.J."/>
        </authorList>
    </citation>
    <scope>NUCLEOTIDE SEQUENCE [LARGE SCALE GENOMIC DNA]</scope>
    <source>
        <strain evidence="3">ATCC 33406 / DSM 1761 / CIP 103989 / NBRC 15051 / NCIMB 9469 / D465</strain>
    </source>
</reference>
<dbReference type="GO" id="GO:0008757">
    <property type="term" value="F:S-adenosylmethionine-dependent methyltransferase activity"/>
    <property type="evidence" value="ECO:0007669"/>
    <property type="project" value="InterPro"/>
</dbReference>
<dbReference type="RefSeq" id="WP_011584948.1">
    <property type="nucleotide sequence ID" value="NC_008255.1"/>
</dbReference>
<keyword evidence="3" id="KW-1185">Reference proteome</keyword>
<dbReference type="CDD" id="cd02440">
    <property type="entry name" value="AdoMet_MTases"/>
    <property type="match status" value="1"/>
</dbReference>
<dbReference type="EC" id="2.1.1.-" evidence="2"/>
<dbReference type="InterPro" id="IPR029063">
    <property type="entry name" value="SAM-dependent_MTases_sf"/>
</dbReference>
<dbReference type="OrthoDB" id="3896938at2"/>
<protein>
    <submittedName>
        <fullName evidence="2">SAM-dependent methyltransferase</fullName>
        <ecNumber evidence="2">2.1.1.-</ecNumber>
    </submittedName>
</protein>